<dbReference type="SMART" id="SM00256">
    <property type="entry name" value="FBOX"/>
    <property type="match status" value="1"/>
</dbReference>
<dbReference type="SUPFAM" id="SSF81383">
    <property type="entry name" value="F-box domain"/>
    <property type="match status" value="1"/>
</dbReference>
<dbReference type="Proteomes" id="UP000008694">
    <property type="component" value="Unassembled WGS sequence"/>
</dbReference>
<dbReference type="HOGENOM" id="CLU_2457840_0_0_1"/>
<accession>D7KT66</accession>
<dbReference type="Gramene" id="scaffold_202523.1">
    <property type="protein sequence ID" value="scaffold_202523.1"/>
    <property type="gene ID" value="scaffold_202523.1"/>
</dbReference>
<dbReference type="AlphaFoldDB" id="D7KT66"/>
<proteinExistence type="predicted"/>
<feature type="domain" description="F-box" evidence="1">
    <location>
        <begin position="1"/>
        <end position="46"/>
    </location>
</feature>
<evidence type="ECO:0000259" key="1">
    <source>
        <dbReference type="PROSITE" id="PS50181"/>
    </source>
</evidence>
<dbReference type="InterPro" id="IPR036047">
    <property type="entry name" value="F-box-like_dom_sf"/>
</dbReference>
<keyword evidence="3" id="KW-1185">Reference proteome</keyword>
<evidence type="ECO:0000313" key="2">
    <source>
        <dbReference type="EMBL" id="EFH65302.1"/>
    </source>
</evidence>
<dbReference type="EMBL" id="GL348714">
    <property type="protein sequence ID" value="EFH65302.1"/>
    <property type="molecule type" value="Genomic_DNA"/>
</dbReference>
<dbReference type="InterPro" id="IPR001810">
    <property type="entry name" value="F-box_dom"/>
</dbReference>
<dbReference type="PANTHER" id="PTHR31672:SF13">
    <property type="entry name" value="F-BOX PROTEIN CPR30-LIKE"/>
    <property type="match status" value="1"/>
</dbReference>
<dbReference type="PANTHER" id="PTHR31672">
    <property type="entry name" value="BNACNNG10540D PROTEIN"/>
    <property type="match status" value="1"/>
</dbReference>
<reference evidence="3" key="1">
    <citation type="journal article" date="2011" name="Nat. Genet.">
        <title>The Arabidopsis lyrata genome sequence and the basis of rapid genome size change.</title>
        <authorList>
            <person name="Hu T.T."/>
            <person name="Pattyn P."/>
            <person name="Bakker E.G."/>
            <person name="Cao J."/>
            <person name="Cheng J.-F."/>
            <person name="Clark R.M."/>
            <person name="Fahlgren N."/>
            <person name="Fawcett J.A."/>
            <person name="Grimwood J."/>
            <person name="Gundlach H."/>
            <person name="Haberer G."/>
            <person name="Hollister J.D."/>
            <person name="Ossowski S."/>
            <person name="Ottilar R.P."/>
            <person name="Salamov A.A."/>
            <person name="Schneeberger K."/>
            <person name="Spannagl M."/>
            <person name="Wang X."/>
            <person name="Yang L."/>
            <person name="Nasrallah M.E."/>
            <person name="Bergelson J."/>
            <person name="Carrington J.C."/>
            <person name="Gaut B.S."/>
            <person name="Schmutz J."/>
            <person name="Mayer K.F.X."/>
            <person name="Van de Peer Y."/>
            <person name="Grigoriev I.V."/>
            <person name="Nordborg M."/>
            <person name="Weigel D."/>
            <person name="Guo Y.-L."/>
        </authorList>
    </citation>
    <scope>NUCLEOTIDE SEQUENCE [LARGE SCALE GENOMIC DNA]</scope>
    <source>
        <strain evidence="3">cv. MN47</strain>
    </source>
</reference>
<evidence type="ECO:0000313" key="3">
    <source>
        <dbReference type="Proteomes" id="UP000008694"/>
    </source>
</evidence>
<dbReference type="Gene3D" id="1.20.1280.50">
    <property type="match status" value="1"/>
</dbReference>
<dbReference type="Pfam" id="PF12937">
    <property type="entry name" value="F-box-like"/>
    <property type="match status" value="1"/>
</dbReference>
<organism evidence="3">
    <name type="scientific">Arabidopsis lyrata subsp. lyrata</name>
    <name type="common">Lyre-leaved rock-cress</name>
    <dbReference type="NCBI Taxonomy" id="81972"/>
    <lineage>
        <taxon>Eukaryota</taxon>
        <taxon>Viridiplantae</taxon>
        <taxon>Streptophyta</taxon>
        <taxon>Embryophyta</taxon>
        <taxon>Tracheophyta</taxon>
        <taxon>Spermatophyta</taxon>
        <taxon>Magnoliopsida</taxon>
        <taxon>eudicotyledons</taxon>
        <taxon>Gunneridae</taxon>
        <taxon>Pentapetalae</taxon>
        <taxon>rosids</taxon>
        <taxon>malvids</taxon>
        <taxon>Brassicales</taxon>
        <taxon>Brassicaceae</taxon>
        <taxon>Camelineae</taxon>
        <taxon>Arabidopsis</taxon>
    </lineage>
</organism>
<dbReference type="InterPro" id="IPR050796">
    <property type="entry name" value="SCF_F-box_component"/>
</dbReference>
<protein>
    <recommendedName>
        <fullName evidence="1">F-box domain-containing protein</fullName>
    </recommendedName>
</protein>
<sequence>MFSSSLPPEIILKILSFLPGKTLQQLRLVSKQFNSLISEPYLLRLHHRHALNSFSILTTFISYQRSLTIDLKLLLFTRSVIGLITFNTF</sequence>
<gene>
    <name evidence="2" type="ORF">ARALYDRAFT_895449</name>
</gene>
<name>D7KT66_ARALL</name>
<dbReference type="CDD" id="cd09917">
    <property type="entry name" value="F-box_SF"/>
    <property type="match status" value="1"/>
</dbReference>
<dbReference type="PROSITE" id="PS50181">
    <property type="entry name" value="FBOX"/>
    <property type="match status" value="1"/>
</dbReference>